<dbReference type="OrthoDB" id="9799618at2"/>
<feature type="region of interest" description="Disordered" evidence="1">
    <location>
        <begin position="1"/>
        <end position="32"/>
    </location>
</feature>
<dbReference type="InterPro" id="IPR014995">
    <property type="entry name" value="DUF1844"/>
</dbReference>
<dbReference type="EMBL" id="AP025739">
    <property type="protein sequence ID" value="BDI32990.1"/>
    <property type="molecule type" value="Genomic_DNA"/>
</dbReference>
<evidence type="ECO:0000313" key="3">
    <source>
        <dbReference type="Proteomes" id="UP000287394"/>
    </source>
</evidence>
<gene>
    <name evidence="2" type="ORF">CCAX7_50410</name>
</gene>
<dbReference type="Proteomes" id="UP000287394">
    <property type="component" value="Chromosome"/>
</dbReference>
<dbReference type="RefSeq" id="WP_119319332.1">
    <property type="nucleotide sequence ID" value="NZ_AP025739.1"/>
</dbReference>
<sequence>MAEEETFTFVDKRGSAAAEEAPAAAPAASEPEIVDAGNAEEEGDEIPDVYQLLQYVTSLLATEAWHKLGLIAHPQTGEAKADLPQAKVAIDVVADLVTHMEKAPETIFPPNGRRELRNLLNDLRLNYVAQRDKDKE</sequence>
<evidence type="ECO:0000313" key="2">
    <source>
        <dbReference type="EMBL" id="BDI32990.1"/>
    </source>
</evidence>
<dbReference type="KEGG" id="ccot:CCAX7_50410"/>
<organism evidence="2 3">
    <name type="scientific">Capsulimonas corticalis</name>
    <dbReference type="NCBI Taxonomy" id="2219043"/>
    <lineage>
        <taxon>Bacteria</taxon>
        <taxon>Bacillati</taxon>
        <taxon>Armatimonadota</taxon>
        <taxon>Armatimonadia</taxon>
        <taxon>Capsulimonadales</taxon>
        <taxon>Capsulimonadaceae</taxon>
        <taxon>Capsulimonas</taxon>
    </lineage>
</organism>
<evidence type="ECO:0000256" key="1">
    <source>
        <dbReference type="SAM" id="MobiDB-lite"/>
    </source>
</evidence>
<keyword evidence="3" id="KW-1185">Reference proteome</keyword>
<accession>A0A402CPN3</accession>
<name>A0A402CPN3_9BACT</name>
<protein>
    <submittedName>
        <fullName evidence="2">Uncharacterized protein</fullName>
    </submittedName>
</protein>
<dbReference type="AlphaFoldDB" id="A0A402CPN3"/>
<feature type="compositionally biased region" description="Low complexity" evidence="1">
    <location>
        <begin position="15"/>
        <end position="31"/>
    </location>
</feature>
<dbReference type="Pfam" id="PF08899">
    <property type="entry name" value="DUF1844"/>
    <property type="match status" value="1"/>
</dbReference>
<reference evidence="2 3" key="1">
    <citation type="journal article" date="2019" name="Int. J. Syst. Evol. Microbiol.">
        <title>Capsulimonas corticalis gen. nov., sp. nov., an aerobic capsulated bacterium, of a novel bacterial order, Capsulimonadales ord. nov., of the class Armatimonadia of the phylum Armatimonadetes.</title>
        <authorList>
            <person name="Li J."/>
            <person name="Kudo C."/>
            <person name="Tonouchi A."/>
        </authorList>
    </citation>
    <scope>NUCLEOTIDE SEQUENCE [LARGE SCALE GENOMIC DNA]</scope>
    <source>
        <strain evidence="2 3">AX-7</strain>
    </source>
</reference>
<proteinExistence type="predicted"/>